<evidence type="ECO:0000256" key="1">
    <source>
        <dbReference type="ARBA" id="ARBA00023015"/>
    </source>
</evidence>
<dbReference type="GO" id="GO:0043565">
    <property type="term" value="F:sequence-specific DNA binding"/>
    <property type="evidence" value="ECO:0007669"/>
    <property type="project" value="InterPro"/>
</dbReference>
<dbReference type="OrthoDB" id="2211832at2"/>
<dbReference type="SMART" id="SM00342">
    <property type="entry name" value="HTH_ARAC"/>
    <property type="match status" value="1"/>
</dbReference>
<dbReference type="SUPFAM" id="SSF51215">
    <property type="entry name" value="Regulatory protein AraC"/>
    <property type="match status" value="1"/>
</dbReference>
<dbReference type="Proteomes" id="UP000009311">
    <property type="component" value="Unassembled WGS sequence"/>
</dbReference>
<protein>
    <submittedName>
        <fullName evidence="5">AraC family transcriptional regulator</fullName>
    </submittedName>
</protein>
<dbReference type="eggNOG" id="COG2207">
    <property type="taxonomic scope" value="Bacteria"/>
</dbReference>
<dbReference type="InterPro" id="IPR014710">
    <property type="entry name" value="RmlC-like_jellyroll"/>
</dbReference>
<dbReference type="Gene3D" id="2.60.120.10">
    <property type="entry name" value="Jelly Rolls"/>
    <property type="match status" value="1"/>
</dbReference>
<dbReference type="PANTHER" id="PTHR43280:SF28">
    <property type="entry name" value="HTH-TYPE TRANSCRIPTIONAL ACTIVATOR RHAS"/>
    <property type="match status" value="1"/>
</dbReference>
<keyword evidence="3" id="KW-0804">Transcription</keyword>
<dbReference type="InterPro" id="IPR037923">
    <property type="entry name" value="HTH-like"/>
</dbReference>
<dbReference type="Pfam" id="PF07883">
    <property type="entry name" value="Cupin_2"/>
    <property type="match status" value="1"/>
</dbReference>
<reference evidence="5 6" key="1">
    <citation type="submission" date="2012-06" db="EMBL/GenBank/DDBJ databases">
        <title>Draft Genome Sequence of Lactobacillus pasteurii CRBIP 24.76T.</title>
        <authorList>
            <person name="Cousin S."/>
            <person name="Bouchier C."/>
            <person name="Loux V."/>
            <person name="Ma L."/>
            <person name="Creno S."/>
            <person name="Bizet C."/>
            <person name="Clermont D."/>
        </authorList>
    </citation>
    <scope>NUCLEOTIDE SEQUENCE [LARGE SCALE GENOMIC DNA]</scope>
    <source>
        <strain evidence="6">CRBIP 24.76T</strain>
    </source>
</reference>
<evidence type="ECO:0000256" key="3">
    <source>
        <dbReference type="ARBA" id="ARBA00023163"/>
    </source>
</evidence>
<evidence type="ECO:0000313" key="5">
    <source>
        <dbReference type="EMBL" id="CCI84494.1"/>
    </source>
</evidence>
<keyword evidence="6" id="KW-1185">Reference proteome</keyword>
<dbReference type="AlphaFoldDB" id="I7KKI2"/>
<dbReference type="GO" id="GO:0003700">
    <property type="term" value="F:DNA-binding transcription factor activity"/>
    <property type="evidence" value="ECO:0007669"/>
    <property type="project" value="InterPro"/>
</dbReference>
<evidence type="ECO:0000313" key="6">
    <source>
        <dbReference type="Proteomes" id="UP000009311"/>
    </source>
</evidence>
<dbReference type="RefSeq" id="WP_009559045.1">
    <property type="nucleotide sequence ID" value="NZ_AYZN01000005.1"/>
</dbReference>
<dbReference type="PATRIC" id="fig|1423790.3.peg.1507"/>
<accession>I7KKI2</accession>
<organism evidence="5 6">
    <name type="scientific">Lactobacillus pasteurii DSM 23907 = CRBIP 24.76</name>
    <dbReference type="NCBI Taxonomy" id="1423790"/>
    <lineage>
        <taxon>Bacteria</taxon>
        <taxon>Bacillati</taxon>
        <taxon>Bacillota</taxon>
        <taxon>Bacilli</taxon>
        <taxon>Lactobacillales</taxon>
        <taxon>Lactobacillaceae</taxon>
        <taxon>Lactobacillus</taxon>
    </lineage>
</organism>
<dbReference type="PROSITE" id="PS01124">
    <property type="entry name" value="HTH_ARAC_FAMILY_2"/>
    <property type="match status" value="1"/>
</dbReference>
<name>I7KKI2_9LACO</name>
<evidence type="ECO:0000259" key="4">
    <source>
        <dbReference type="PROSITE" id="PS01124"/>
    </source>
</evidence>
<dbReference type="InterPro" id="IPR013096">
    <property type="entry name" value="Cupin_2"/>
</dbReference>
<dbReference type="EMBL" id="CAKD01000004">
    <property type="protein sequence ID" value="CCI84494.1"/>
    <property type="molecule type" value="Genomic_DNA"/>
</dbReference>
<proteinExistence type="predicted"/>
<dbReference type="InterPro" id="IPR018060">
    <property type="entry name" value="HTH_AraC"/>
</dbReference>
<evidence type="ECO:0000256" key="2">
    <source>
        <dbReference type="ARBA" id="ARBA00023125"/>
    </source>
</evidence>
<sequence>MSEKTLHEVVIPADPLNVWYHIFDNTEGQTYIAPHWHRGIELSYILQGYVSNFQIGNKSYTSKTGNILVVNSQEIHTIKNQSKKEDLALSVIFPYDMVCSLYPKIDQEIISINDSISFTELQKQAYAQLQGLLMEFIRLHFSDSSLKYVRMQAIIDQVLVILLSHFMVEKPTCEQIGQRKIYITERLQEITQYVNNNYKNDLSLGVLADECNISKEYLSRFFKREMNLTVDNYINNVRAQHVYKVLLTSKDSLTNIALNNGFSGVRTMNRAFKKLYGITASEYRKNNKN</sequence>
<comment type="caution">
    <text evidence="5">The sequence shown here is derived from an EMBL/GenBank/DDBJ whole genome shotgun (WGS) entry which is preliminary data.</text>
</comment>
<keyword evidence="1" id="KW-0805">Transcription regulation</keyword>
<dbReference type="PANTHER" id="PTHR43280">
    <property type="entry name" value="ARAC-FAMILY TRANSCRIPTIONAL REGULATOR"/>
    <property type="match status" value="1"/>
</dbReference>
<keyword evidence="2" id="KW-0238">DNA-binding</keyword>
<gene>
    <name evidence="5" type="ORF">BN53_09850</name>
</gene>
<dbReference type="STRING" id="1423790.BN53_09850"/>
<dbReference type="Pfam" id="PF12833">
    <property type="entry name" value="HTH_18"/>
    <property type="match status" value="1"/>
</dbReference>
<dbReference type="InterPro" id="IPR009057">
    <property type="entry name" value="Homeodomain-like_sf"/>
</dbReference>
<dbReference type="SUPFAM" id="SSF46689">
    <property type="entry name" value="Homeodomain-like"/>
    <property type="match status" value="2"/>
</dbReference>
<feature type="domain" description="HTH araC/xylS-type" evidence="4">
    <location>
        <begin position="188"/>
        <end position="286"/>
    </location>
</feature>
<dbReference type="Gene3D" id="1.10.10.60">
    <property type="entry name" value="Homeodomain-like"/>
    <property type="match status" value="2"/>
</dbReference>